<accession>A0ABQ2GH06</accession>
<protein>
    <submittedName>
        <fullName evidence="2">Lipoprotein</fullName>
    </submittedName>
</protein>
<reference evidence="3" key="1">
    <citation type="journal article" date="2019" name="Int. J. Syst. Evol. Microbiol.">
        <title>The Global Catalogue of Microorganisms (GCM) 10K type strain sequencing project: providing services to taxonomists for standard genome sequencing and annotation.</title>
        <authorList>
            <consortium name="The Broad Institute Genomics Platform"/>
            <consortium name="The Broad Institute Genome Sequencing Center for Infectious Disease"/>
            <person name="Wu L."/>
            <person name="Ma J."/>
        </authorList>
    </citation>
    <scope>NUCLEOTIDE SEQUENCE [LARGE SCALE GENOMIC DNA]</scope>
    <source>
        <strain evidence="3">JCM 13501</strain>
    </source>
</reference>
<comment type="caution">
    <text evidence="2">The sequence shown here is derived from an EMBL/GenBank/DDBJ whole genome shotgun (WGS) entry which is preliminary data.</text>
</comment>
<keyword evidence="1" id="KW-0732">Signal</keyword>
<dbReference type="Proteomes" id="UP000616499">
    <property type="component" value="Unassembled WGS sequence"/>
</dbReference>
<name>A0ABQ2GH06_9PSED</name>
<evidence type="ECO:0000256" key="1">
    <source>
        <dbReference type="SAM" id="SignalP"/>
    </source>
</evidence>
<proteinExistence type="predicted"/>
<evidence type="ECO:0000313" key="2">
    <source>
        <dbReference type="EMBL" id="GGL94210.1"/>
    </source>
</evidence>
<gene>
    <name evidence="2" type="ORF">GCM10009425_01410</name>
</gene>
<sequence>MLKRNPAVAVFFTLVCACLLSACSNEEAQRKAFMEFLQTRIIDKPGVHVPVLKDEDKKVFGDYSAQYAVMQNFHESLNKRTEESLNTAMKQMNISSMGQAMQRREDIQSAQKALNELPALISEEQAKADDVRKSFQQPEDLKAVYTKAYDRVVTQPAEAMKSMMPVASETLTATLEALDYIHAHQNVIKVNGAMIEVSDPAIQKELNTRLQALNAKAQATMQAQRKMVAIIYGRG</sequence>
<dbReference type="InterPro" id="IPR021413">
    <property type="entry name" value="DUF3053"/>
</dbReference>
<dbReference type="Pfam" id="PF11254">
    <property type="entry name" value="DUF3053"/>
    <property type="match status" value="1"/>
</dbReference>
<dbReference type="RefSeq" id="WP_188864158.1">
    <property type="nucleotide sequence ID" value="NZ_BMNW01000001.1"/>
</dbReference>
<feature type="chain" id="PRO_5046147170" evidence="1">
    <location>
        <begin position="29"/>
        <end position="235"/>
    </location>
</feature>
<keyword evidence="3" id="KW-1185">Reference proteome</keyword>
<evidence type="ECO:0000313" key="3">
    <source>
        <dbReference type="Proteomes" id="UP000616499"/>
    </source>
</evidence>
<feature type="signal peptide" evidence="1">
    <location>
        <begin position="1"/>
        <end position="28"/>
    </location>
</feature>
<dbReference type="PROSITE" id="PS51257">
    <property type="entry name" value="PROKAR_LIPOPROTEIN"/>
    <property type="match status" value="1"/>
</dbReference>
<organism evidence="2 3">
    <name type="scientific">Pseudomonas asuensis</name>
    <dbReference type="NCBI Taxonomy" id="1825787"/>
    <lineage>
        <taxon>Bacteria</taxon>
        <taxon>Pseudomonadati</taxon>
        <taxon>Pseudomonadota</taxon>
        <taxon>Gammaproteobacteria</taxon>
        <taxon>Pseudomonadales</taxon>
        <taxon>Pseudomonadaceae</taxon>
        <taxon>Pseudomonas</taxon>
    </lineage>
</organism>
<dbReference type="EMBL" id="BMNW01000001">
    <property type="protein sequence ID" value="GGL94210.1"/>
    <property type="molecule type" value="Genomic_DNA"/>
</dbReference>
<keyword evidence="2" id="KW-0449">Lipoprotein</keyword>